<organism evidence="1 2">
    <name type="scientific">Mycobacterium scrofulaceum</name>
    <dbReference type="NCBI Taxonomy" id="1783"/>
    <lineage>
        <taxon>Bacteria</taxon>
        <taxon>Bacillati</taxon>
        <taxon>Actinomycetota</taxon>
        <taxon>Actinomycetes</taxon>
        <taxon>Mycobacteriales</taxon>
        <taxon>Mycobacteriaceae</taxon>
        <taxon>Mycobacterium</taxon>
    </lineage>
</organism>
<sequence>MGEVEAVVDRGVLVRVVVDGAVPPGVVAGGVKVLVKVGGELMIERTPESWCAAKAAMPPASARMPTAMTVPTIHHMRLPEEPCGGGPPSGPP</sequence>
<accession>A0A1A2UW25</accession>
<dbReference type="Proteomes" id="UP000092207">
    <property type="component" value="Unassembled WGS sequence"/>
</dbReference>
<reference evidence="1 2" key="1">
    <citation type="submission" date="2016-06" db="EMBL/GenBank/DDBJ databases">
        <authorList>
            <person name="Kjaerup R.B."/>
            <person name="Dalgaard T.S."/>
            <person name="Juul-Madsen H.R."/>
        </authorList>
    </citation>
    <scope>NUCLEOTIDE SEQUENCE [LARGE SCALE GENOMIC DNA]</scope>
    <source>
        <strain evidence="1 2">E2838</strain>
    </source>
</reference>
<protein>
    <submittedName>
        <fullName evidence="1">Uncharacterized protein</fullName>
    </submittedName>
</protein>
<evidence type="ECO:0000313" key="1">
    <source>
        <dbReference type="EMBL" id="OBH92442.1"/>
    </source>
</evidence>
<proteinExistence type="predicted"/>
<name>A0A1A2UW25_MYCSC</name>
<gene>
    <name evidence="1" type="ORF">A5679_01905</name>
</gene>
<comment type="caution">
    <text evidence="1">The sequence shown here is derived from an EMBL/GenBank/DDBJ whole genome shotgun (WGS) entry which is preliminary data.</text>
</comment>
<dbReference type="EMBL" id="LZJY01000335">
    <property type="protein sequence ID" value="OBH92442.1"/>
    <property type="molecule type" value="Genomic_DNA"/>
</dbReference>
<dbReference type="AlphaFoldDB" id="A0A1A2UW25"/>
<evidence type="ECO:0000313" key="2">
    <source>
        <dbReference type="Proteomes" id="UP000092207"/>
    </source>
</evidence>